<keyword evidence="2 6" id="KW-0378">Hydrolase</keyword>
<feature type="compositionally biased region" description="Low complexity" evidence="7">
    <location>
        <begin position="1264"/>
        <end position="1291"/>
    </location>
</feature>
<organism evidence="11 12">
    <name type="scientific">Patella caerulea</name>
    <name type="common">Rayed Mediterranean limpet</name>
    <dbReference type="NCBI Taxonomy" id="87958"/>
    <lineage>
        <taxon>Eukaryota</taxon>
        <taxon>Metazoa</taxon>
        <taxon>Spiralia</taxon>
        <taxon>Lophotrochozoa</taxon>
        <taxon>Mollusca</taxon>
        <taxon>Gastropoda</taxon>
        <taxon>Patellogastropoda</taxon>
        <taxon>Patelloidea</taxon>
        <taxon>Patellidae</taxon>
        <taxon>Patella</taxon>
    </lineage>
</organism>
<comment type="caution">
    <text evidence="11">The sequence shown here is derived from an EMBL/GenBank/DDBJ whole genome shotgun (WGS) entry which is preliminary data.</text>
</comment>
<dbReference type="PROSITE" id="PS50008">
    <property type="entry name" value="PIPLC_Y_DOMAIN"/>
    <property type="match status" value="1"/>
</dbReference>
<feature type="compositionally biased region" description="Basic and acidic residues" evidence="7">
    <location>
        <begin position="576"/>
        <end position="590"/>
    </location>
</feature>
<dbReference type="InterPro" id="IPR000159">
    <property type="entry name" value="RA_dom"/>
</dbReference>
<dbReference type="SUPFAM" id="SSF54236">
    <property type="entry name" value="Ubiquitin-like"/>
    <property type="match status" value="2"/>
</dbReference>
<evidence type="ECO:0000313" key="11">
    <source>
        <dbReference type="EMBL" id="KAK6186336.1"/>
    </source>
</evidence>
<evidence type="ECO:0000256" key="5">
    <source>
        <dbReference type="ARBA" id="ARBA00023224"/>
    </source>
</evidence>
<dbReference type="InterPro" id="IPR028398">
    <property type="entry name" value="PLC-epsilon1_RA2"/>
</dbReference>
<dbReference type="SMART" id="SM00314">
    <property type="entry name" value="RA"/>
    <property type="match status" value="2"/>
</dbReference>
<dbReference type="SUPFAM" id="SSF49562">
    <property type="entry name" value="C2 domain (Calcium/lipid-binding domain, CaLB)"/>
    <property type="match status" value="1"/>
</dbReference>
<dbReference type="GO" id="GO:0046488">
    <property type="term" value="P:phosphatidylinositol metabolic process"/>
    <property type="evidence" value="ECO:0007669"/>
    <property type="project" value="TreeGrafter"/>
</dbReference>
<dbReference type="CDD" id="cd00275">
    <property type="entry name" value="C2_PLC_like"/>
    <property type="match status" value="1"/>
</dbReference>
<keyword evidence="5" id="KW-0807">Transducer</keyword>
<dbReference type="InterPro" id="IPR000909">
    <property type="entry name" value="PLipase_C_PInositol-sp_X_dom"/>
</dbReference>
<dbReference type="PROSITE" id="PS50004">
    <property type="entry name" value="C2"/>
    <property type="match status" value="1"/>
</dbReference>
<dbReference type="GO" id="GO:0051209">
    <property type="term" value="P:release of sequestered calcium ion into cytosol"/>
    <property type="evidence" value="ECO:0007669"/>
    <property type="project" value="TreeGrafter"/>
</dbReference>
<feature type="domain" description="C2" evidence="8">
    <location>
        <begin position="786"/>
        <end position="911"/>
    </location>
</feature>
<feature type="compositionally biased region" description="Acidic residues" evidence="7">
    <location>
        <begin position="511"/>
        <end position="526"/>
    </location>
</feature>
<dbReference type="Pfam" id="PF00168">
    <property type="entry name" value="C2"/>
    <property type="match status" value="1"/>
</dbReference>
<feature type="domain" description="Ras-associating" evidence="10">
    <location>
        <begin position="1112"/>
        <end position="1208"/>
    </location>
</feature>
<dbReference type="Pfam" id="PF00387">
    <property type="entry name" value="PI-PLC-Y"/>
    <property type="match status" value="1"/>
</dbReference>
<evidence type="ECO:0000313" key="12">
    <source>
        <dbReference type="Proteomes" id="UP001347796"/>
    </source>
</evidence>
<dbReference type="GO" id="GO:0004435">
    <property type="term" value="F:phosphatidylinositol-4,5-bisphosphate phospholipase C activity"/>
    <property type="evidence" value="ECO:0007669"/>
    <property type="project" value="UniProtKB-EC"/>
</dbReference>
<dbReference type="SUPFAM" id="SSF47473">
    <property type="entry name" value="EF-hand"/>
    <property type="match status" value="1"/>
</dbReference>
<proteinExistence type="predicted"/>
<dbReference type="SMART" id="SM00149">
    <property type="entry name" value="PLCYc"/>
    <property type="match status" value="1"/>
</dbReference>
<evidence type="ECO:0000259" key="10">
    <source>
        <dbReference type="PROSITE" id="PS50200"/>
    </source>
</evidence>
<dbReference type="GO" id="GO:0007186">
    <property type="term" value="P:G protein-coupled receptor signaling pathway"/>
    <property type="evidence" value="ECO:0007669"/>
    <property type="project" value="TreeGrafter"/>
</dbReference>
<keyword evidence="12" id="KW-1185">Reference proteome</keyword>
<dbReference type="InterPro" id="IPR001192">
    <property type="entry name" value="PI-PLC_fam"/>
</dbReference>
<dbReference type="InterPro" id="IPR011992">
    <property type="entry name" value="EF-hand-dom_pair"/>
</dbReference>
<evidence type="ECO:0000259" key="9">
    <source>
        <dbReference type="PROSITE" id="PS50008"/>
    </source>
</evidence>
<keyword evidence="3 6" id="KW-0442">Lipid degradation</keyword>
<evidence type="ECO:0000256" key="2">
    <source>
        <dbReference type="ARBA" id="ARBA00022801"/>
    </source>
</evidence>
<dbReference type="InterPro" id="IPR001711">
    <property type="entry name" value="PLipase_C_Pinositol-sp_Y"/>
</dbReference>
<feature type="compositionally biased region" description="Basic and acidic residues" evidence="7">
    <location>
        <begin position="527"/>
        <end position="537"/>
    </location>
</feature>
<dbReference type="PROSITE" id="PS50200">
    <property type="entry name" value="RA"/>
    <property type="match status" value="2"/>
</dbReference>
<dbReference type="FunFam" id="2.60.40.150:FF:000183">
    <property type="entry name" value="Phosphoinositide phospholipase C"/>
    <property type="match status" value="1"/>
</dbReference>
<protein>
    <recommendedName>
        <fullName evidence="1 6">Phosphoinositide phospholipase C</fullName>
        <ecNumber evidence="1 6">3.1.4.11</ecNumber>
    </recommendedName>
</protein>
<dbReference type="InterPro" id="IPR000008">
    <property type="entry name" value="C2_dom"/>
</dbReference>
<feature type="region of interest" description="Disordered" evidence="7">
    <location>
        <begin position="54"/>
        <end position="125"/>
    </location>
</feature>
<dbReference type="Gene3D" id="2.60.40.150">
    <property type="entry name" value="C2 domain"/>
    <property type="match status" value="1"/>
</dbReference>
<gene>
    <name evidence="11" type="ORF">SNE40_008388</name>
</gene>
<feature type="compositionally biased region" description="Polar residues" evidence="7">
    <location>
        <begin position="99"/>
        <end position="112"/>
    </location>
</feature>
<dbReference type="Gene3D" id="1.10.238.10">
    <property type="entry name" value="EF-hand"/>
    <property type="match status" value="1"/>
</dbReference>
<evidence type="ECO:0000256" key="1">
    <source>
        <dbReference type="ARBA" id="ARBA00012368"/>
    </source>
</evidence>
<reference evidence="11 12" key="1">
    <citation type="submission" date="2024-01" db="EMBL/GenBank/DDBJ databases">
        <title>The genome of the rayed Mediterranean limpet Patella caerulea (Linnaeus, 1758).</title>
        <authorList>
            <person name="Anh-Thu Weber A."/>
            <person name="Halstead-Nussloch G."/>
        </authorList>
    </citation>
    <scope>NUCLEOTIDE SEQUENCE [LARGE SCALE GENOMIC DNA]</scope>
    <source>
        <strain evidence="11">AATW-2023a</strain>
        <tissue evidence="11">Whole specimen</tissue>
    </source>
</reference>
<dbReference type="EC" id="3.1.4.11" evidence="1 6"/>
<feature type="region of interest" description="Disordered" evidence="7">
    <location>
        <begin position="481"/>
        <end position="590"/>
    </location>
</feature>
<evidence type="ECO:0000256" key="3">
    <source>
        <dbReference type="ARBA" id="ARBA00022963"/>
    </source>
</evidence>
<feature type="compositionally biased region" description="Basic and acidic residues" evidence="7">
    <location>
        <begin position="546"/>
        <end position="560"/>
    </location>
</feature>
<dbReference type="GO" id="GO:0016042">
    <property type="term" value="P:lipid catabolic process"/>
    <property type="evidence" value="ECO:0007669"/>
    <property type="project" value="UniProtKB-KW"/>
</dbReference>
<dbReference type="CDD" id="cd01780">
    <property type="entry name" value="RA2_PLC-epsilon"/>
    <property type="match status" value="1"/>
</dbReference>
<dbReference type="PRINTS" id="PR00390">
    <property type="entry name" value="PHPHLIPASEC"/>
</dbReference>
<evidence type="ECO:0000256" key="4">
    <source>
        <dbReference type="ARBA" id="ARBA00023098"/>
    </source>
</evidence>
<dbReference type="Gene3D" id="3.20.20.190">
    <property type="entry name" value="Phosphatidylinositol (PI) phosphodiesterase"/>
    <property type="match status" value="1"/>
</dbReference>
<dbReference type="Pfam" id="PF00388">
    <property type="entry name" value="PI-PLC-X"/>
    <property type="match status" value="1"/>
</dbReference>
<sequence length="1309" mass="147745">MDSCIYLKAMKVFGGRSWPTGPPNQTANPDPPSSFRRTPSFVVGSTLFKKKMSYNLSTKEQSNKTANSESPVASDPVKPTSARVRRTPSPLRKVKNEMQKSCVSDSQINQIPKGSPQPGFRPRSMTFSFTNRYRSRKRRMSLGCRSGDKSTSITNSTHLSFLDFVDLFKSFGLRCRKDLKDLFEQFAVAKNSLGDNLNKKHVEYIPKNKDMNVITRNNGLDLTGPENLERHKICDAIAVASIMSNCAGVESSSSQNRCMGWREFKEFIYDYQEEELDDNEIIELIQRHEPDLTLRDRCCLSFEGFSRYLMDKDNFANIPEKTRHSDEDMDHPMSHYYIAASHNTYLTGHQLKGESSVELYSQVLQTGCRCVELDCWDGDDGSPIIYHGHTLTTKISLKSVCDAINRSAFLTSPYPVILSIENHCSIPQQQKMAQIFLSVFGDKLVTKYLFDSDYSDDPQLPSPNQLKYKILIKNKKLRDNDNPTVVKKAQTQSKTSSSTGTNYSETTSVNDFDDEDDEDEDEEEMADAAKDLRRSVDSQDSPTPDPDDKNKNQLRSRTDSFGDISGPRQPSGSFSEKNRPKSHPELDWHFDEDYDLKVPQKSKPKKTSQIAKELSDLVIYTQAVKFRGLSLSPNTSLKQKKAPTRKSILVTSLGNSPSTATLLAAAGEKMEVTASGSVLKSKKYEGVPSCFLVSSLNENKAKSLCRRNPLGVVNHTERQLMRTYPAGMRIDSSNFNPVIFWAFGIQMVALNYQTEDTAMSLNTAMFEGNGKSGYVLKPTVMRDKTHMMYNRFNPWDKEFDGLHATILTLHIISGQDVCYNHTASTQIEVEIIGIPVDCAKQKTKLVSKNALNPIWNDIFTFQVLFPDLAFIRFVVIDTNTNHLVSQRIIPLKCLRPGYRHVRLRSPSNQHLELATLFIYSKHEEELLEPTNGVDLIHPSHGSGKRMSLFAKVKELSEYGRAEGKEVPGPLGTRLKRRMFFISVFGVTAPDEYIILKTTQDTTAYDAIAQAMAKVGWLEEKVGNYVLVEDVQSGWEKKDQEKASSQRILEMTERVLQAQNKWKGAGRFILRKLGDDPSSRAWMTTMLKEQKRLEEDTSDWESTEHMFVVCVYNVSPDQPYTVFKAPVTSTAQDIITQAMMKAHRTNTQDPRGYVLVEETEVIGESHSIPGQPRTSDRCESRIVADDENVYHAQNEWKMKGRFVLMEREAAMSCTEDKERSCDWKGNLSHGLAKKGMGSRRIQKHQSAGPERMIPSPHMSESFQRSISFPAPVTSSSSVASGKSSPSPSMGDKSPFRIKKFSKLSNFKLGK</sequence>
<dbReference type="GO" id="GO:0007265">
    <property type="term" value="P:Ras protein signal transduction"/>
    <property type="evidence" value="ECO:0007669"/>
    <property type="project" value="TreeGrafter"/>
</dbReference>
<dbReference type="Gene3D" id="3.10.20.90">
    <property type="entry name" value="Phosphatidylinositol 3-kinase Catalytic Subunit, Chain A, domain 1"/>
    <property type="match status" value="2"/>
</dbReference>
<feature type="domain" description="Ras-associating" evidence="10">
    <location>
        <begin position="977"/>
        <end position="1074"/>
    </location>
</feature>
<keyword evidence="4 6" id="KW-0443">Lipid metabolism</keyword>
<dbReference type="PANTHER" id="PTHR10336:SF6">
    <property type="entry name" value="1-PHOSPHATIDYLINOSITOL 4,5-BISPHOSPHATE PHOSPHODIESTERASE EPSILON-1"/>
    <property type="match status" value="1"/>
</dbReference>
<dbReference type="SMART" id="SM00239">
    <property type="entry name" value="C2"/>
    <property type="match status" value="1"/>
</dbReference>
<dbReference type="Proteomes" id="UP001347796">
    <property type="component" value="Unassembled WGS sequence"/>
</dbReference>
<dbReference type="CDD" id="cd08596">
    <property type="entry name" value="PI-PLCc_epsilon"/>
    <property type="match status" value="1"/>
</dbReference>
<dbReference type="InterPro" id="IPR029071">
    <property type="entry name" value="Ubiquitin-like_domsf"/>
</dbReference>
<evidence type="ECO:0000256" key="6">
    <source>
        <dbReference type="RuleBase" id="RU361133"/>
    </source>
</evidence>
<dbReference type="FunFam" id="3.20.20.190:FF:000039">
    <property type="entry name" value="Phosphoinositide phospholipase C"/>
    <property type="match status" value="1"/>
</dbReference>
<feature type="domain" description="PI-PLC Y-box" evidence="9">
    <location>
        <begin position="614"/>
        <end position="782"/>
    </location>
</feature>
<dbReference type="InterPro" id="IPR015359">
    <property type="entry name" value="PLC_EF-hand-like"/>
</dbReference>
<feature type="compositionally biased region" description="Low complexity" evidence="7">
    <location>
        <begin position="487"/>
        <end position="501"/>
    </location>
</feature>
<dbReference type="InterPro" id="IPR046973">
    <property type="entry name" value="PLC-epsilon1_cat"/>
</dbReference>
<dbReference type="CDD" id="cd17114">
    <property type="entry name" value="RA_PLC-epsilon"/>
    <property type="match status" value="1"/>
</dbReference>
<name>A0AAN8JZM3_PATCE</name>
<dbReference type="InterPro" id="IPR035892">
    <property type="entry name" value="C2_domain_sf"/>
</dbReference>
<feature type="region of interest" description="Disordered" evidence="7">
    <location>
        <begin position="1228"/>
        <end position="1295"/>
    </location>
</feature>
<feature type="compositionally biased region" description="Polar residues" evidence="7">
    <location>
        <begin position="54"/>
        <end position="71"/>
    </location>
</feature>
<dbReference type="PROSITE" id="PS50007">
    <property type="entry name" value="PIPLC_X_DOMAIN"/>
    <property type="match status" value="1"/>
</dbReference>
<dbReference type="SUPFAM" id="SSF51695">
    <property type="entry name" value="PLC-like phosphodiesterases"/>
    <property type="match status" value="1"/>
</dbReference>
<dbReference type="PANTHER" id="PTHR10336">
    <property type="entry name" value="PHOSPHOINOSITIDE-SPECIFIC PHOSPHOLIPASE C FAMILY PROTEIN"/>
    <property type="match status" value="1"/>
</dbReference>
<feature type="region of interest" description="Disordered" evidence="7">
    <location>
        <begin position="14"/>
        <end position="39"/>
    </location>
</feature>
<dbReference type="Pfam" id="PF00788">
    <property type="entry name" value="RA"/>
    <property type="match status" value="2"/>
</dbReference>
<dbReference type="FunFam" id="3.10.20.90:FF:000238">
    <property type="entry name" value="Phosphoinositide phospholipase C"/>
    <property type="match status" value="1"/>
</dbReference>
<evidence type="ECO:0000256" key="7">
    <source>
        <dbReference type="SAM" id="MobiDB-lite"/>
    </source>
</evidence>
<dbReference type="InterPro" id="IPR017946">
    <property type="entry name" value="PLC-like_Pdiesterase_TIM-brl"/>
</dbReference>
<accession>A0AAN8JZM3</accession>
<evidence type="ECO:0000259" key="8">
    <source>
        <dbReference type="PROSITE" id="PS50004"/>
    </source>
</evidence>
<dbReference type="EMBL" id="JAZGQO010000006">
    <property type="protein sequence ID" value="KAK6186336.1"/>
    <property type="molecule type" value="Genomic_DNA"/>
</dbReference>
<dbReference type="GO" id="GO:0048015">
    <property type="term" value="P:phosphatidylinositol-mediated signaling"/>
    <property type="evidence" value="ECO:0007669"/>
    <property type="project" value="TreeGrafter"/>
</dbReference>
<dbReference type="Pfam" id="PF09279">
    <property type="entry name" value="EF-hand_like"/>
    <property type="match status" value="1"/>
</dbReference>
<dbReference type="SMART" id="SM00148">
    <property type="entry name" value="PLCXc"/>
    <property type="match status" value="1"/>
</dbReference>
<comment type="catalytic activity">
    <reaction evidence="6">
        <text>a 1,2-diacyl-sn-glycero-3-phospho-(1D-myo-inositol-4,5-bisphosphate) + H2O = 1D-myo-inositol 1,4,5-trisphosphate + a 1,2-diacyl-sn-glycerol + H(+)</text>
        <dbReference type="Rhea" id="RHEA:33179"/>
        <dbReference type="ChEBI" id="CHEBI:15377"/>
        <dbReference type="ChEBI" id="CHEBI:15378"/>
        <dbReference type="ChEBI" id="CHEBI:17815"/>
        <dbReference type="ChEBI" id="CHEBI:58456"/>
        <dbReference type="ChEBI" id="CHEBI:203600"/>
        <dbReference type="EC" id="3.1.4.11"/>
    </reaction>
</comment>